<dbReference type="PANTHER" id="PTHR16019">
    <property type="entry name" value="SYNAPSE-ASSOCIATED PROTEIN"/>
    <property type="match status" value="1"/>
</dbReference>
<dbReference type="EMBL" id="GEDC01030563">
    <property type="protein sequence ID" value="JAS06735.1"/>
    <property type="molecule type" value="Transcribed_RNA"/>
</dbReference>
<name>A0A1B6C0H5_9HEMI</name>
<evidence type="ECO:0000313" key="1">
    <source>
        <dbReference type="EMBL" id="JAS06735.1"/>
    </source>
</evidence>
<proteinExistence type="predicted"/>
<dbReference type="InterPro" id="IPR051494">
    <property type="entry name" value="BSD_domain-containing"/>
</dbReference>
<dbReference type="GO" id="GO:0005737">
    <property type="term" value="C:cytoplasm"/>
    <property type="evidence" value="ECO:0007669"/>
    <property type="project" value="TreeGrafter"/>
</dbReference>
<reference evidence="1" key="1">
    <citation type="submission" date="2015-12" db="EMBL/GenBank/DDBJ databases">
        <title>De novo transcriptome assembly of four potential Pierce s Disease insect vectors from Arizona vineyards.</title>
        <authorList>
            <person name="Tassone E.E."/>
        </authorList>
    </citation>
    <scope>NUCLEOTIDE SEQUENCE</scope>
</reference>
<gene>
    <name evidence="1" type="ORF">g.32481</name>
</gene>
<organism evidence="1">
    <name type="scientific">Clastoptera arizonana</name>
    <name type="common">Arizona spittle bug</name>
    <dbReference type="NCBI Taxonomy" id="38151"/>
    <lineage>
        <taxon>Eukaryota</taxon>
        <taxon>Metazoa</taxon>
        <taxon>Ecdysozoa</taxon>
        <taxon>Arthropoda</taxon>
        <taxon>Hexapoda</taxon>
        <taxon>Insecta</taxon>
        <taxon>Pterygota</taxon>
        <taxon>Neoptera</taxon>
        <taxon>Paraneoptera</taxon>
        <taxon>Hemiptera</taxon>
        <taxon>Auchenorrhyncha</taxon>
        <taxon>Cercopoidea</taxon>
        <taxon>Clastopteridae</taxon>
        <taxon>Clastoptera</taxon>
    </lineage>
</organism>
<dbReference type="PANTHER" id="PTHR16019:SF5">
    <property type="entry name" value="BSD DOMAIN-CONTAINING PROTEIN 1"/>
    <property type="match status" value="1"/>
</dbReference>
<evidence type="ECO:0008006" key="2">
    <source>
        <dbReference type="Google" id="ProtNLM"/>
    </source>
</evidence>
<accession>A0A1B6C0H5</accession>
<sequence length="146" mass="16402">MATEGDGDNWWGSWMNAAKAKSAEVYDFVKRDFDELSTVVKSEVNAVATSTSNVVRETLQLDNPESTANTMKRSMSSFLDQVGTALSPPPDDGDEEAIMIQGDNPVYLSRLQVRILCIFILMIKNIFDEFNLYIKHIKSISLLLLY</sequence>
<dbReference type="AlphaFoldDB" id="A0A1B6C0H5"/>
<protein>
    <recommendedName>
        <fullName evidence="2">BSD domain-containing protein</fullName>
    </recommendedName>
</protein>